<keyword evidence="3" id="KW-0645">Protease</keyword>
<keyword evidence="3" id="KW-0378">Hydrolase</keyword>
<dbReference type="GO" id="GO:0004180">
    <property type="term" value="F:carboxypeptidase activity"/>
    <property type="evidence" value="ECO:0007669"/>
    <property type="project" value="UniProtKB-KW"/>
</dbReference>
<sequence>MPPVTLDSDTANNRQQTQPPTIPPSSIPPVPAPPAATYAQASKVRKDDGRRTFYAGSSRALPQAGKAIIAILVLGLALAAWKISSGILGGTDEPIKDPVITAPVHANGQIPTSALQSVEGSYLLLPDAAAEFINLRQAFEAAGHTLTINSAYRDTATQQELVEKYGLLEDGGTAAPVGSSEHGLGIAVDLTLDFEALQWFRANAADFGITATIVEEPWHWVYTG</sequence>
<gene>
    <name evidence="3" type="ORF">V5R04_12265</name>
</gene>
<dbReference type="InterPro" id="IPR003709">
    <property type="entry name" value="VanY-like_core_dom"/>
</dbReference>
<evidence type="ECO:0000256" key="1">
    <source>
        <dbReference type="SAM" id="MobiDB-lite"/>
    </source>
</evidence>
<dbReference type="Pfam" id="PF02557">
    <property type="entry name" value="VanY"/>
    <property type="match status" value="1"/>
</dbReference>
<feature type="region of interest" description="Disordered" evidence="1">
    <location>
        <begin position="1"/>
        <end position="39"/>
    </location>
</feature>
<keyword evidence="3" id="KW-0121">Carboxypeptidase</keyword>
<dbReference type="PANTHER" id="PTHR34385">
    <property type="entry name" value="D-ALANYL-D-ALANINE CARBOXYPEPTIDASE"/>
    <property type="match status" value="1"/>
</dbReference>
<dbReference type="InterPro" id="IPR009045">
    <property type="entry name" value="Zn_M74/Hedgehog-like"/>
</dbReference>
<feature type="compositionally biased region" description="Pro residues" evidence="1">
    <location>
        <begin position="20"/>
        <end position="34"/>
    </location>
</feature>
<evidence type="ECO:0000259" key="2">
    <source>
        <dbReference type="Pfam" id="PF02557"/>
    </source>
</evidence>
<accession>A0AAU7DTH9</accession>
<organism evidence="3">
    <name type="scientific">Jonesiaceae bacterium BS-20</name>
    <dbReference type="NCBI Taxonomy" id="3120821"/>
    <lineage>
        <taxon>Bacteria</taxon>
        <taxon>Bacillati</taxon>
        <taxon>Actinomycetota</taxon>
        <taxon>Actinomycetes</taxon>
        <taxon>Micrococcales</taxon>
        <taxon>Jonesiaceae</taxon>
    </lineage>
</organism>
<feature type="domain" description="D-alanyl-D-alanine carboxypeptidase-like core" evidence="2">
    <location>
        <begin position="125"/>
        <end position="224"/>
    </location>
</feature>
<dbReference type="PANTHER" id="PTHR34385:SF1">
    <property type="entry name" value="PEPTIDOGLYCAN L-ALANYL-D-GLUTAMATE ENDOPEPTIDASE CWLK"/>
    <property type="match status" value="1"/>
</dbReference>
<dbReference type="InterPro" id="IPR052179">
    <property type="entry name" value="DD-CPase-like"/>
</dbReference>
<reference evidence="3" key="1">
    <citation type="submission" date="2024-02" db="EMBL/GenBank/DDBJ databases">
        <title>Tomenella chthoni gen. nov. sp. nov., a member of the family Jonesiaceae isolated from bat guano.</title>
        <authorList>
            <person name="Miller S.L."/>
            <person name="King J."/>
            <person name="Sankaranarayanan K."/>
            <person name="Lawson P.A."/>
        </authorList>
    </citation>
    <scope>NUCLEOTIDE SEQUENCE</scope>
    <source>
        <strain evidence="3">BS-20</strain>
    </source>
</reference>
<dbReference type="AlphaFoldDB" id="A0AAU7DTH9"/>
<protein>
    <submittedName>
        <fullName evidence="3">D-alanyl-D-alanine carboxypeptidase family protein</fullName>
    </submittedName>
</protein>
<dbReference type="EMBL" id="CP146203">
    <property type="protein sequence ID" value="XBH20984.1"/>
    <property type="molecule type" value="Genomic_DNA"/>
</dbReference>
<dbReference type="GO" id="GO:0006508">
    <property type="term" value="P:proteolysis"/>
    <property type="evidence" value="ECO:0007669"/>
    <property type="project" value="InterPro"/>
</dbReference>
<proteinExistence type="predicted"/>
<name>A0AAU7DTH9_9MICO</name>
<dbReference type="Gene3D" id="3.30.1380.10">
    <property type="match status" value="1"/>
</dbReference>
<dbReference type="SUPFAM" id="SSF55166">
    <property type="entry name" value="Hedgehog/DD-peptidase"/>
    <property type="match status" value="1"/>
</dbReference>
<evidence type="ECO:0000313" key="3">
    <source>
        <dbReference type="EMBL" id="XBH20984.1"/>
    </source>
</evidence>